<dbReference type="Gene3D" id="3.30.420.10">
    <property type="entry name" value="Ribonuclease H-like superfamily/Ribonuclease H"/>
    <property type="match status" value="1"/>
</dbReference>
<name>A0A1K0GX33_9BASI</name>
<dbReference type="AlphaFoldDB" id="A0A1K0GX33"/>
<dbReference type="InterPro" id="IPR036397">
    <property type="entry name" value="RNaseH_sf"/>
</dbReference>
<dbReference type="OrthoDB" id="1110994at2759"/>
<gene>
    <name evidence="1" type="ORF">UBRO_20007</name>
</gene>
<dbReference type="Proteomes" id="UP000179920">
    <property type="component" value="Chromosome XVIII"/>
</dbReference>
<dbReference type="EMBL" id="LT558134">
    <property type="protein sequence ID" value="SAM85547.1"/>
    <property type="molecule type" value="Genomic_DNA"/>
</dbReference>
<accession>A0A1K0GX33</accession>
<sequence>MVNSPQYGKGWWDTANTVSITTTNGGELPSTKMGGTVSLLSFSPKMHQWEQMTYQNCLLVPSLVTNLIGMKSVTHAQGQVTFENKLVTVQDKHGHVIRVPTSGDSYPAAAMIIWDDSMPEPAVSLAFTTTSANMDCTPRSCNKASLWHHQLGHAGHDAILCTRAVTLSHDIPLTPATHPGALYDVCTQSKAIVRNITHPQQVGKPLELVSMDVMGPLQGTTKFPYMLIIHDAYSGMTWVQGLTSKGAASQEAA</sequence>
<reference evidence="2" key="1">
    <citation type="submission" date="2016-04" db="EMBL/GenBank/DDBJ databases">
        <authorList>
            <person name="Guldener U."/>
            <person name="Guldener U."/>
        </authorList>
    </citation>
    <scope>NUCLEOTIDE SEQUENCE [LARGE SCALE GENOMIC DNA]</scope>
    <source>
        <strain evidence="2">UB2112</strain>
    </source>
</reference>
<evidence type="ECO:0008006" key="3">
    <source>
        <dbReference type="Google" id="ProtNLM"/>
    </source>
</evidence>
<evidence type="ECO:0000313" key="2">
    <source>
        <dbReference type="Proteomes" id="UP000179920"/>
    </source>
</evidence>
<proteinExistence type="predicted"/>
<evidence type="ECO:0000313" key="1">
    <source>
        <dbReference type="EMBL" id="SAM85547.1"/>
    </source>
</evidence>
<organism evidence="1 2">
    <name type="scientific">Ustilago bromivora</name>
    <dbReference type="NCBI Taxonomy" id="307758"/>
    <lineage>
        <taxon>Eukaryota</taxon>
        <taxon>Fungi</taxon>
        <taxon>Dikarya</taxon>
        <taxon>Basidiomycota</taxon>
        <taxon>Ustilaginomycotina</taxon>
        <taxon>Ustilaginomycetes</taxon>
        <taxon>Ustilaginales</taxon>
        <taxon>Ustilaginaceae</taxon>
        <taxon>Ustilago</taxon>
    </lineage>
</organism>
<protein>
    <recommendedName>
        <fullName evidence="3">GAG-pre-integrase domain-containing protein</fullName>
    </recommendedName>
</protein>
<dbReference type="GO" id="GO:0003676">
    <property type="term" value="F:nucleic acid binding"/>
    <property type="evidence" value="ECO:0007669"/>
    <property type="project" value="InterPro"/>
</dbReference>